<comment type="pathway">
    <text evidence="1">Metabolic intermediate biosynthesis; chorismate biosynthesis; chorismate from D-erythrose 4-phosphate and phosphoenolpyruvate: step 6/7.</text>
</comment>
<keyword evidence="5" id="KW-0808">Transferase</keyword>
<protein>
    <recommendedName>
        <fullName evidence="3">3-phosphoshikimate 1-carboxyvinyltransferase</fullName>
        <ecNumber evidence="3">2.5.1.19</ecNumber>
    </recommendedName>
    <alternativeName>
        <fullName evidence="7">5-enolpyruvylshikimate-3-phosphate synthase</fullName>
    </alternativeName>
</protein>
<feature type="transmembrane region" description="Helical" evidence="9">
    <location>
        <begin position="390"/>
        <end position="408"/>
    </location>
</feature>
<reference evidence="11" key="2">
    <citation type="submission" date="2021-03" db="EMBL/GenBank/DDBJ databases">
        <title>Alternative transmission patterns in independently acquired nutritional co-symbionts of Dictyopharidae planthoppers.</title>
        <authorList>
            <person name="Michalik A."/>
            <person name="Lukasik P."/>
        </authorList>
    </citation>
    <scope>NUCLEOTIDE SEQUENCE</scope>
    <source>
        <strain evidence="11">RANSCY</strain>
    </source>
</reference>
<keyword evidence="4" id="KW-0028">Amino-acid biosynthesis</keyword>
<dbReference type="PANTHER" id="PTHR21090">
    <property type="entry name" value="AROM/DEHYDROQUINATE SYNTHASE"/>
    <property type="match status" value="1"/>
</dbReference>
<name>A0A974XAD4_9PROT</name>
<dbReference type="InterPro" id="IPR036968">
    <property type="entry name" value="Enolpyruvate_Tfrase_sf"/>
</dbReference>
<dbReference type="SUPFAM" id="SSF55205">
    <property type="entry name" value="EPT/RTPC-like"/>
    <property type="match status" value="1"/>
</dbReference>
<evidence type="ECO:0000256" key="1">
    <source>
        <dbReference type="ARBA" id="ARBA00004811"/>
    </source>
</evidence>
<keyword evidence="9" id="KW-0472">Membrane</keyword>
<evidence type="ECO:0000259" key="10">
    <source>
        <dbReference type="Pfam" id="PF00275"/>
    </source>
</evidence>
<accession>A0A974XAD4</accession>
<evidence type="ECO:0000256" key="5">
    <source>
        <dbReference type="ARBA" id="ARBA00022679"/>
    </source>
</evidence>
<gene>
    <name evidence="11" type="ORF">JSR06_00550</name>
</gene>
<dbReference type="Pfam" id="PF00275">
    <property type="entry name" value="EPSP_synthase"/>
    <property type="match status" value="1"/>
</dbReference>
<comment type="similarity">
    <text evidence="2">Belongs to the EPSP synthase family.</text>
</comment>
<dbReference type="GO" id="GO:0009073">
    <property type="term" value="P:aromatic amino acid family biosynthetic process"/>
    <property type="evidence" value="ECO:0007669"/>
    <property type="project" value="UniProtKB-KW"/>
</dbReference>
<dbReference type="EC" id="2.5.1.19" evidence="3"/>
<dbReference type="InterPro" id="IPR006264">
    <property type="entry name" value="EPSP_synthase"/>
</dbReference>
<evidence type="ECO:0000313" key="12">
    <source>
        <dbReference type="Proteomes" id="UP000663347"/>
    </source>
</evidence>
<dbReference type="InterPro" id="IPR013792">
    <property type="entry name" value="RNA3'P_cycl/enolpyr_Trfase_a/b"/>
</dbReference>
<dbReference type="InterPro" id="IPR001986">
    <property type="entry name" value="Enolpyruvate_Tfrase_dom"/>
</dbReference>
<keyword evidence="6" id="KW-0057">Aromatic amino acid biosynthesis</keyword>
<evidence type="ECO:0000256" key="3">
    <source>
        <dbReference type="ARBA" id="ARBA00012450"/>
    </source>
</evidence>
<keyword evidence="9" id="KW-1133">Transmembrane helix</keyword>
<evidence type="ECO:0000256" key="9">
    <source>
        <dbReference type="SAM" id="Phobius"/>
    </source>
</evidence>
<evidence type="ECO:0000256" key="2">
    <source>
        <dbReference type="ARBA" id="ARBA00009948"/>
    </source>
</evidence>
<dbReference type="GO" id="GO:0003866">
    <property type="term" value="F:3-phosphoshikimate 1-carboxyvinyltransferase activity"/>
    <property type="evidence" value="ECO:0007669"/>
    <property type="project" value="UniProtKB-EC"/>
</dbReference>
<dbReference type="GO" id="GO:0008652">
    <property type="term" value="P:amino acid biosynthetic process"/>
    <property type="evidence" value="ECO:0007669"/>
    <property type="project" value="UniProtKB-KW"/>
</dbReference>
<evidence type="ECO:0000256" key="8">
    <source>
        <dbReference type="ARBA" id="ARBA00044633"/>
    </source>
</evidence>
<evidence type="ECO:0000313" key="11">
    <source>
        <dbReference type="EMBL" id="QSW37936.1"/>
    </source>
</evidence>
<evidence type="ECO:0000256" key="4">
    <source>
        <dbReference type="ARBA" id="ARBA00022605"/>
    </source>
</evidence>
<keyword evidence="9" id="KW-0812">Transmembrane</keyword>
<sequence length="427" mass="50153">MNQLINFGEFRYKSRFLPVSKSLFNRLLFILSFINRTTVLNIPSLNIDTKIMIYSLIGIGKDILFRNNTITIVGNNYVELKYSYFNFRNSGITARIISLLVLFRNNRHVILDGSSEMRRRPLLSLLKIYSSFCINRKFQYLDKHGYFPIKVLGKPKLLLKNNISVSSNISSQFLTSLILNIPLFYKRGINIFIGKLASLSYIYMTVKLMHNLGIDISIRDNVIYYNRSDYKYNSNIHRFIEIDYSSFSYIVFSYFANEKILSLKSINFNSIQSEVKFIKVFNAIGYKVIGKHRSLMFNKNTLCFRYVCIDCSLIIDTSMIIPILAFRGLKKVKLYNIYNWNYKESRRLDVLIKELKKLGCFVKHGKNWIKVVTLVDIRSVVIGTYHDHRIFMIFFPLIFYSGIIAISNPNNIKKTYPMFLRNECYKN</sequence>
<dbReference type="Gene3D" id="3.65.10.10">
    <property type="entry name" value="Enolpyruvate transferase domain"/>
    <property type="match status" value="2"/>
</dbReference>
<dbReference type="Proteomes" id="UP000663347">
    <property type="component" value="Chromosome"/>
</dbReference>
<dbReference type="GO" id="GO:0009423">
    <property type="term" value="P:chorismate biosynthetic process"/>
    <property type="evidence" value="ECO:0007669"/>
    <property type="project" value="TreeGrafter"/>
</dbReference>
<dbReference type="EMBL" id="CP071412">
    <property type="protein sequence ID" value="QSW37936.1"/>
    <property type="molecule type" value="Genomic_DNA"/>
</dbReference>
<evidence type="ECO:0000256" key="7">
    <source>
        <dbReference type="ARBA" id="ARBA00030046"/>
    </source>
</evidence>
<proteinExistence type="inferred from homology"/>
<feature type="domain" description="Enolpyruvate transferase" evidence="10">
    <location>
        <begin position="18"/>
        <end position="421"/>
    </location>
</feature>
<evidence type="ECO:0000256" key="6">
    <source>
        <dbReference type="ARBA" id="ARBA00023141"/>
    </source>
</evidence>
<dbReference type="PIRSF" id="PIRSF000505">
    <property type="entry name" value="EPSPS"/>
    <property type="match status" value="1"/>
</dbReference>
<comment type="catalytic activity">
    <reaction evidence="8">
        <text>3-phosphoshikimate + phosphoenolpyruvate = 5-O-(1-carboxyvinyl)-3-phosphoshikimate + phosphate</text>
        <dbReference type="Rhea" id="RHEA:21256"/>
        <dbReference type="ChEBI" id="CHEBI:43474"/>
        <dbReference type="ChEBI" id="CHEBI:57701"/>
        <dbReference type="ChEBI" id="CHEBI:58702"/>
        <dbReference type="ChEBI" id="CHEBI:145989"/>
        <dbReference type="EC" id="2.5.1.19"/>
    </reaction>
    <physiologicalReaction direction="left-to-right" evidence="8">
        <dbReference type="Rhea" id="RHEA:21257"/>
    </physiologicalReaction>
</comment>
<dbReference type="AlphaFoldDB" id="A0A974XAD4"/>
<organism evidence="11 12">
    <name type="scientific">Candidatus Vidania fulgoroideorum</name>
    <dbReference type="NCBI Taxonomy" id="881286"/>
    <lineage>
        <taxon>Bacteria</taxon>
        <taxon>Pseudomonadati</taxon>
        <taxon>Pseudomonadota</taxon>
        <taxon>Betaproteobacteria</taxon>
        <taxon>Candidatus Vidania</taxon>
    </lineage>
</organism>
<dbReference type="PANTHER" id="PTHR21090:SF5">
    <property type="entry name" value="PENTAFUNCTIONAL AROM POLYPEPTIDE"/>
    <property type="match status" value="1"/>
</dbReference>
<reference evidence="11" key="1">
    <citation type="submission" date="2021-02" db="EMBL/GenBank/DDBJ databases">
        <authorList>
            <person name="Franco D."/>
        </authorList>
    </citation>
    <scope>NUCLEOTIDE SEQUENCE</scope>
    <source>
        <strain evidence="11">RANSCY</strain>
    </source>
</reference>